<evidence type="ECO:0000256" key="4">
    <source>
        <dbReference type="ARBA" id="ARBA00023002"/>
    </source>
</evidence>
<protein>
    <submittedName>
        <fullName evidence="8">FAD-dependent urate hydroxylase</fullName>
    </submittedName>
</protein>
<dbReference type="InterPro" id="IPR036188">
    <property type="entry name" value="FAD/NAD-bd_sf"/>
</dbReference>
<sequence length="430" mass="47186">MSPPKVLIIGAGISGLTLAQLLRKQGIPFEIFERDANPSARGTGYALGLYDLEATFAGDLLPSDLPPFQTACHLVPLPLPSQLVLYLPDGKIAKVQDTPETPCLRVVRRKLREVLSTNVEIQWGKRAVDVAVLESDPDRGVVVVTFNDGTKARGDVLVAADGTFSAVRPHVLGRPNKQVLRRFPAAVTSGAGIKLRGKEFERQLELGHSAALFSGPEKRFNFFVGLNGVNKVLVEEDEEEGPGGGKKEVLEGEYYWIMTEFDTGVMDDEAHWTKTASKKEKLERARRNVRDLARKEFGVVVEKSEVDDISEGWSALWDAFIEEVPPVDRVVLIGDAAHPMTPLGGDGAVLAIRDSIALSKVLAKSDTADMETMQAQLDEVQKEILKRGLESIKISRGISTEGLGEKRKPRAWGYELSYIDQVEPLPIKLT</sequence>
<feature type="domain" description="FAD-binding" evidence="7">
    <location>
        <begin position="319"/>
        <end position="365"/>
    </location>
</feature>
<reference evidence="8" key="1">
    <citation type="journal article" date="2023" name="Mol. Phylogenet. Evol.">
        <title>Genome-scale phylogeny and comparative genomics of the fungal order Sordariales.</title>
        <authorList>
            <person name="Hensen N."/>
            <person name="Bonometti L."/>
            <person name="Westerberg I."/>
            <person name="Brannstrom I.O."/>
            <person name="Guillou S."/>
            <person name="Cros-Aarteil S."/>
            <person name="Calhoun S."/>
            <person name="Haridas S."/>
            <person name="Kuo A."/>
            <person name="Mondo S."/>
            <person name="Pangilinan J."/>
            <person name="Riley R."/>
            <person name="LaButti K."/>
            <person name="Andreopoulos B."/>
            <person name="Lipzen A."/>
            <person name="Chen C."/>
            <person name="Yan M."/>
            <person name="Daum C."/>
            <person name="Ng V."/>
            <person name="Clum A."/>
            <person name="Steindorff A."/>
            <person name="Ohm R.A."/>
            <person name="Martin F."/>
            <person name="Silar P."/>
            <person name="Natvig D.O."/>
            <person name="Lalanne C."/>
            <person name="Gautier V."/>
            <person name="Ament-Velasquez S.L."/>
            <person name="Kruys A."/>
            <person name="Hutchinson M.I."/>
            <person name="Powell A.J."/>
            <person name="Barry K."/>
            <person name="Miller A.N."/>
            <person name="Grigoriev I.V."/>
            <person name="Debuchy R."/>
            <person name="Gladieux P."/>
            <person name="Hiltunen Thoren M."/>
            <person name="Johannesson H."/>
        </authorList>
    </citation>
    <scope>NUCLEOTIDE SEQUENCE</scope>
    <source>
        <strain evidence="8">PSN324</strain>
    </source>
</reference>
<accession>A0AAV9H7Z7</accession>
<dbReference type="EMBL" id="MU865161">
    <property type="protein sequence ID" value="KAK4456828.1"/>
    <property type="molecule type" value="Genomic_DNA"/>
</dbReference>
<dbReference type="Pfam" id="PF13450">
    <property type="entry name" value="NAD_binding_8"/>
    <property type="match status" value="1"/>
</dbReference>
<dbReference type="Proteomes" id="UP001321749">
    <property type="component" value="Unassembled WGS sequence"/>
</dbReference>
<dbReference type="Pfam" id="PF01494">
    <property type="entry name" value="FAD_binding_3"/>
    <property type="match status" value="1"/>
</dbReference>
<dbReference type="PRINTS" id="PR00420">
    <property type="entry name" value="RNGMNOXGNASE"/>
</dbReference>
<dbReference type="Gene3D" id="3.50.50.60">
    <property type="entry name" value="FAD/NAD(P)-binding domain"/>
    <property type="match status" value="1"/>
</dbReference>
<evidence type="ECO:0000259" key="7">
    <source>
        <dbReference type="Pfam" id="PF01494"/>
    </source>
</evidence>
<comment type="caution">
    <text evidence="8">The sequence shown here is derived from an EMBL/GenBank/DDBJ whole genome shotgun (WGS) entry which is preliminary data.</text>
</comment>
<keyword evidence="3" id="KW-0274">FAD</keyword>
<feature type="signal peptide" evidence="6">
    <location>
        <begin position="1"/>
        <end position="19"/>
    </location>
</feature>
<organism evidence="8 9">
    <name type="scientific">Cladorrhinum samala</name>
    <dbReference type="NCBI Taxonomy" id="585594"/>
    <lineage>
        <taxon>Eukaryota</taxon>
        <taxon>Fungi</taxon>
        <taxon>Dikarya</taxon>
        <taxon>Ascomycota</taxon>
        <taxon>Pezizomycotina</taxon>
        <taxon>Sordariomycetes</taxon>
        <taxon>Sordariomycetidae</taxon>
        <taxon>Sordariales</taxon>
        <taxon>Podosporaceae</taxon>
        <taxon>Cladorrhinum</taxon>
    </lineage>
</organism>
<keyword evidence="4" id="KW-0560">Oxidoreductase</keyword>
<evidence type="ECO:0000256" key="3">
    <source>
        <dbReference type="ARBA" id="ARBA00022827"/>
    </source>
</evidence>
<dbReference type="InterPro" id="IPR002938">
    <property type="entry name" value="FAD-bd"/>
</dbReference>
<dbReference type="AlphaFoldDB" id="A0AAV9H7Z7"/>
<keyword evidence="5" id="KW-0503">Monooxygenase</keyword>
<evidence type="ECO:0000256" key="6">
    <source>
        <dbReference type="SAM" id="SignalP"/>
    </source>
</evidence>
<keyword evidence="6" id="KW-0732">Signal</keyword>
<proteinExistence type="predicted"/>
<dbReference type="GO" id="GO:0004497">
    <property type="term" value="F:monooxygenase activity"/>
    <property type="evidence" value="ECO:0007669"/>
    <property type="project" value="UniProtKB-KW"/>
</dbReference>
<keyword evidence="2" id="KW-0285">Flavoprotein</keyword>
<dbReference type="GO" id="GO:0071949">
    <property type="term" value="F:FAD binding"/>
    <property type="evidence" value="ECO:0007669"/>
    <property type="project" value="InterPro"/>
</dbReference>
<keyword evidence="9" id="KW-1185">Reference proteome</keyword>
<feature type="chain" id="PRO_5043530065" evidence="6">
    <location>
        <begin position="20"/>
        <end position="430"/>
    </location>
</feature>
<dbReference type="SUPFAM" id="SSF51905">
    <property type="entry name" value="FAD/NAD(P)-binding domain"/>
    <property type="match status" value="1"/>
</dbReference>
<reference evidence="8" key="2">
    <citation type="submission" date="2023-06" db="EMBL/GenBank/DDBJ databases">
        <authorList>
            <consortium name="Lawrence Berkeley National Laboratory"/>
            <person name="Mondo S.J."/>
            <person name="Hensen N."/>
            <person name="Bonometti L."/>
            <person name="Westerberg I."/>
            <person name="Brannstrom I.O."/>
            <person name="Guillou S."/>
            <person name="Cros-Aarteil S."/>
            <person name="Calhoun S."/>
            <person name="Haridas S."/>
            <person name="Kuo A."/>
            <person name="Pangilinan J."/>
            <person name="Riley R."/>
            <person name="Labutti K."/>
            <person name="Andreopoulos B."/>
            <person name="Lipzen A."/>
            <person name="Chen C."/>
            <person name="Yanf M."/>
            <person name="Daum C."/>
            <person name="Ng V."/>
            <person name="Clum A."/>
            <person name="Steindorff A."/>
            <person name="Ohm R."/>
            <person name="Martin F."/>
            <person name="Silar P."/>
            <person name="Natvig D."/>
            <person name="Lalanne C."/>
            <person name="Gautier V."/>
            <person name="Ament-Velasquez S.L."/>
            <person name="Kruys A."/>
            <person name="Hutchinson M.I."/>
            <person name="Powell A.J."/>
            <person name="Barry K."/>
            <person name="Miller A.N."/>
            <person name="Grigoriev I.V."/>
            <person name="Debuchy R."/>
            <person name="Gladieux P."/>
            <person name="Thoren M.H."/>
            <person name="Johannesson H."/>
        </authorList>
    </citation>
    <scope>NUCLEOTIDE SEQUENCE</scope>
    <source>
        <strain evidence="8">PSN324</strain>
    </source>
</reference>
<evidence type="ECO:0000256" key="5">
    <source>
        <dbReference type="ARBA" id="ARBA00023033"/>
    </source>
</evidence>
<name>A0AAV9H7Z7_9PEZI</name>
<evidence type="ECO:0000256" key="1">
    <source>
        <dbReference type="ARBA" id="ARBA00001974"/>
    </source>
</evidence>
<dbReference type="PANTHER" id="PTHR47178">
    <property type="entry name" value="MONOOXYGENASE, FAD-BINDING"/>
    <property type="match status" value="1"/>
</dbReference>
<dbReference type="PANTHER" id="PTHR47178:SF6">
    <property type="entry name" value="FAD-BINDING DOMAIN-CONTAINING PROTEIN"/>
    <property type="match status" value="1"/>
</dbReference>
<comment type="cofactor">
    <cofactor evidence="1">
        <name>FAD</name>
        <dbReference type="ChEBI" id="CHEBI:57692"/>
    </cofactor>
</comment>
<gene>
    <name evidence="8" type="ORF">QBC42DRAFT_321139</name>
</gene>
<evidence type="ECO:0000256" key="2">
    <source>
        <dbReference type="ARBA" id="ARBA00022630"/>
    </source>
</evidence>
<evidence type="ECO:0000313" key="9">
    <source>
        <dbReference type="Proteomes" id="UP001321749"/>
    </source>
</evidence>
<evidence type="ECO:0000313" key="8">
    <source>
        <dbReference type="EMBL" id="KAK4456828.1"/>
    </source>
</evidence>